<dbReference type="Proteomes" id="UP000887013">
    <property type="component" value="Unassembled WGS sequence"/>
</dbReference>
<accession>A0A8X6N3X6</accession>
<protein>
    <submittedName>
        <fullName evidence="2">Uncharacterized protein</fullName>
    </submittedName>
</protein>
<comment type="caution">
    <text evidence="2">The sequence shown here is derived from an EMBL/GenBank/DDBJ whole genome shotgun (WGS) entry which is preliminary data.</text>
</comment>
<proteinExistence type="predicted"/>
<gene>
    <name evidence="2" type="ORF">NPIL_160601</name>
</gene>
<name>A0A8X6N3X6_NEPPI</name>
<evidence type="ECO:0000313" key="3">
    <source>
        <dbReference type="Proteomes" id="UP000887013"/>
    </source>
</evidence>
<organism evidence="2 3">
    <name type="scientific">Nephila pilipes</name>
    <name type="common">Giant wood spider</name>
    <name type="synonym">Nephila maculata</name>
    <dbReference type="NCBI Taxonomy" id="299642"/>
    <lineage>
        <taxon>Eukaryota</taxon>
        <taxon>Metazoa</taxon>
        <taxon>Ecdysozoa</taxon>
        <taxon>Arthropoda</taxon>
        <taxon>Chelicerata</taxon>
        <taxon>Arachnida</taxon>
        <taxon>Araneae</taxon>
        <taxon>Araneomorphae</taxon>
        <taxon>Entelegynae</taxon>
        <taxon>Araneoidea</taxon>
        <taxon>Nephilidae</taxon>
        <taxon>Nephila</taxon>
    </lineage>
</organism>
<dbReference type="AlphaFoldDB" id="A0A8X6N3X6"/>
<dbReference type="EMBL" id="BMAW01053746">
    <property type="protein sequence ID" value="GFS92723.1"/>
    <property type="molecule type" value="Genomic_DNA"/>
</dbReference>
<keyword evidence="3" id="KW-1185">Reference proteome</keyword>
<reference evidence="2" key="1">
    <citation type="submission" date="2020-08" db="EMBL/GenBank/DDBJ databases">
        <title>Multicomponent nature underlies the extraordinary mechanical properties of spider dragline silk.</title>
        <authorList>
            <person name="Kono N."/>
            <person name="Nakamura H."/>
            <person name="Mori M."/>
            <person name="Yoshida Y."/>
            <person name="Ohtoshi R."/>
            <person name="Malay A.D."/>
            <person name="Moran D.A.P."/>
            <person name="Tomita M."/>
            <person name="Numata K."/>
            <person name="Arakawa K."/>
        </authorList>
    </citation>
    <scope>NUCLEOTIDE SEQUENCE</scope>
</reference>
<sequence length="102" mass="11379">MIHRYTLSLGMMQSNKASELCSVRFWEKFKHLGRVARACASEPKRAVFEDKSGDIAGKGYVKQIFIDFLQRCQCSESTVSPKSTSGEHKGNGEATGSRIFQT</sequence>
<feature type="region of interest" description="Disordered" evidence="1">
    <location>
        <begin position="77"/>
        <end position="102"/>
    </location>
</feature>
<evidence type="ECO:0000313" key="2">
    <source>
        <dbReference type="EMBL" id="GFS92723.1"/>
    </source>
</evidence>
<evidence type="ECO:0000256" key="1">
    <source>
        <dbReference type="SAM" id="MobiDB-lite"/>
    </source>
</evidence>